<reference evidence="11" key="1">
    <citation type="submission" date="2025-08" db="UniProtKB">
        <authorList>
            <consortium name="Ensembl"/>
        </authorList>
    </citation>
    <scope>IDENTIFICATION</scope>
</reference>
<feature type="transmembrane region" description="Helical" evidence="9">
    <location>
        <begin position="677"/>
        <end position="696"/>
    </location>
</feature>
<protein>
    <submittedName>
        <fullName evidence="11">Rhomboid 5 homolog 2</fullName>
    </submittedName>
</protein>
<keyword evidence="6 9" id="KW-1133">Transmembrane helix</keyword>
<accession>A0A8D1ZP56</accession>
<evidence type="ECO:0000256" key="7">
    <source>
        <dbReference type="ARBA" id="ARBA00023136"/>
    </source>
</evidence>
<feature type="region of interest" description="Disordered" evidence="8">
    <location>
        <begin position="58"/>
        <end position="97"/>
    </location>
</feature>
<feature type="transmembrane region" description="Helical" evidence="9">
    <location>
        <begin position="758"/>
        <end position="775"/>
    </location>
</feature>
<dbReference type="AlphaFoldDB" id="A0A8D1ZP56"/>
<dbReference type="Proteomes" id="UP000694725">
    <property type="component" value="Unplaced"/>
</dbReference>
<evidence type="ECO:0000256" key="2">
    <source>
        <dbReference type="ARBA" id="ARBA00004477"/>
    </source>
</evidence>
<proteinExistence type="inferred from homology"/>
<comment type="subcellular location">
    <subcellularLocation>
        <location evidence="2">Endoplasmic reticulum membrane</location>
        <topology evidence="2">Multi-pass membrane protein</topology>
    </subcellularLocation>
</comment>
<feature type="region of interest" description="Disordered" evidence="8">
    <location>
        <begin position="902"/>
        <end position="964"/>
    </location>
</feature>
<feature type="transmembrane region" description="Helical" evidence="9">
    <location>
        <begin position="787"/>
        <end position="809"/>
    </location>
</feature>
<gene>
    <name evidence="11" type="primary">RHBDF2</name>
</gene>
<dbReference type="InterPro" id="IPR051512">
    <property type="entry name" value="Inactive_Rhomboid"/>
</dbReference>
<keyword evidence="7 9" id="KW-0472">Membrane</keyword>
<feature type="region of interest" description="Disordered" evidence="8">
    <location>
        <begin position="515"/>
        <end position="537"/>
    </location>
</feature>
<feature type="compositionally biased region" description="Low complexity" evidence="8">
    <location>
        <begin position="943"/>
        <end position="959"/>
    </location>
</feature>
<feature type="region of interest" description="Disordered" evidence="8">
    <location>
        <begin position="1"/>
        <end position="34"/>
    </location>
</feature>
<evidence type="ECO:0000256" key="6">
    <source>
        <dbReference type="ARBA" id="ARBA00022989"/>
    </source>
</evidence>
<dbReference type="Gene3D" id="1.20.1540.10">
    <property type="entry name" value="Rhomboid-like"/>
    <property type="match status" value="1"/>
</dbReference>
<dbReference type="InterPro" id="IPR035952">
    <property type="entry name" value="Rhomboid-like_sf"/>
</dbReference>
<dbReference type="FunFam" id="1.20.1540.10:FF:000001">
    <property type="entry name" value="Putative inactive rhomboid protein 1"/>
    <property type="match status" value="1"/>
</dbReference>
<comment type="similarity">
    <text evidence="3">Belongs to the peptidase S54 family.</text>
</comment>
<organism evidence="11 12">
    <name type="scientific">Sus scrofa</name>
    <name type="common">Pig</name>
    <dbReference type="NCBI Taxonomy" id="9823"/>
    <lineage>
        <taxon>Eukaryota</taxon>
        <taxon>Metazoa</taxon>
        <taxon>Chordata</taxon>
        <taxon>Craniata</taxon>
        <taxon>Vertebrata</taxon>
        <taxon>Euteleostomi</taxon>
        <taxon>Mammalia</taxon>
        <taxon>Eutheria</taxon>
        <taxon>Laurasiatheria</taxon>
        <taxon>Artiodactyla</taxon>
        <taxon>Suina</taxon>
        <taxon>Suidae</taxon>
        <taxon>Sus</taxon>
    </lineage>
</organism>
<dbReference type="PANTHER" id="PTHR45965">
    <property type="entry name" value="INACTIVE RHOMBOID PROTEIN"/>
    <property type="match status" value="1"/>
</dbReference>
<dbReference type="Ensembl" id="ENSSSCT00065090960.1">
    <property type="protein sequence ID" value="ENSSSCP00065039810.1"/>
    <property type="gene ID" value="ENSSSCG00065066214.1"/>
</dbReference>
<keyword evidence="4 9" id="KW-0812">Transmembrane</keyword>
<evidence type="ECO:0000259" key="10">
    <source>
        <dbReference type="Pfam" id="PF01694"/>
    </source>
</evidence>
<dbReference type="GO" id="GO:0005789">
    <property type="term" value="C:endoplasmic reticulum membrane"/>
    <property type="evidence" value="ECO:0007669"/>
    <property type="project" value="UniProtKB-SubCell"/>
</dbReference>
<dbReference type="GO" id="GO:0004252">
    <property type="term" value="F:serine-type endopeptidase activity"/>
    <property type="evidence" value="ECO:0007669"/>
    <property type="project" value="InterPro"/>
</dbReference>
<dbReference type="InterPro" id="IPR022764">
    <property type="entry name" value="Peptidase_S54_rhomboid_dom"/>
</dbReference>
<keyword evidence="5" id="KW-0256">Endoplasmic reticulum</keyword>
<evidence type="ECO:0000256" key="3">
    <source>
        <dbReference type="ARBA" id="ARBA00009045"/>
    </source>
</evidence>
<dbReference type="PANTHER" id="PTHR45965:SF2">
    <property type="entry name" value="INACTIVE RHOMBOID PROTEIN 2"/>
    <property type="match status" value="1"/>
</dbReference>
<evidence type="ECO:0000256" key="8">
    <source>
        <dbReference type="SAM" id="MobiDB-lite"/>
    </source>
</evidence>
<evidence type="ECO:0000256" key="5">
    <source>
        <dbReference type="ARBA" id="ARBA00022824"/>
    </source>
</evidence>
<evidence type="ECO:0000256" key="1">
    <source>
        <dbReference type="ARBA" id="ARBA00002661"/>
    </source>
</evidence>
<name>A0A8D1ZP56_PIG</name>
<evidence type="ECO:0000313" key="12">
    <source>
        <dbReference type="Proteomes" id="UP000694725"/>
    </source>
</evidence>
<feature type="transmembrane region" description="Helical" evidence="9">
    <location>
        <begin position="387"/>
        <end position="410"/>
    </location>
</feature>
<feature type="region of interest" description="Disordered" evidence="8">
    <location>
        <begin position="306"/>
        <end position="332"/>
    </location>
</feature>
<feature type="compositionally biased region" description="Low complexity" evidence="8">
    <location>
        <begin position="919"/>
        <end position="928"/>
    </location>
</feature>
<feature type="compositionally biased region" description="Pro residues" evidence="8">
    <location>
        <begin position="909"/>
        <end position="918"/>
    </location>
</feature>
<comment type="function">
    <text evidence="1">Regulates ADAM17 protease, a sheddase of the epidermal growth factor (EGF) receptor ligands and TNF, thereby plays a role in sleep, cell survival, proliferation, migration and inflammation. Does not exhibit any protease activity on its own.</text>
</comment>
<feature type="transmembrane region" description="Helical" evidence="9">
    <location>
        <begin position="641"/>
        <end position="665"/>
    </location>
</feature>
<feature type="transmembrane region" description="Helical" evidence="9">
    <location>
        <begin position="732"/>
        <end position="752"/>
    </location>
</feature>
<feature type="domain" description="Peptidase S54 rhomboid" evidence="10">
    <location>
        <begin position="636"/>
        <end position="772"/>
    </location>
</feature>
<dbReference type="SUPFAM" id="SSF144091">
    <property type="entry name" value="Rhomboid-like"/>
    <property type="match status" value="1"/>
</dbReference>
<feature type="compositionally biased region" description="Gly residues" evidence="8">
    <location>
        <begin position="929"/>
        <end position="942"/>
    </location>
</feature>
<evidence type="ECO:0000256" key="4">
    <source>
        <dbReference type="ARBA" id="ARBA00022692"/>
    </source>
</evidence>
<evidence type="ECO:0000256" key="9">
    <source>
        <dbReference type="SAM" id="Phobius"/>
    </source>
</evidence>
<sequence length="992" mass="109072">MGSKRWAGGWCAVPGSRASGGRPQDQLWGGRCPGQSAEVTREKWKSQLWRECCAQGHGGAGSQSLASCRHPCSGRGPTSPGGWGSADSFGGADEGPDLGLMPVPLPWPRGARCWMPRDSGAAWSNAALPTPASWRRTQWTGRRHLTPRSSVRQAWGVRALGLGARGGGQGRSSKWWAGLHPALLGAPETFTGPRVGQGYHLSESPGPHLQVGRSRMWGGKGASQESCHQGPQTCAFHLLPSRRGSLALSCPGTVLLGAELGQRVLTLSPFVSFPPPPQPQEEMSSMPDDVFESPPLSASYFRGLPRSASPVSPERAQVPLKESGRAPVPTAKRGKRIASKVKHFAFDRKKRHYGLGVVGSWLNRSYRRSISSTVQRQLESFDSHRPYFTYWLTFVHVIITLLVICTYGIAPVGFAQHVTTQLVLRNKGVYESVKYIQQENFWIGPSSIDLIHLGAKFSPCIRKDRQIEQLVLRERDLERDSGCCVQNDHSGCIQTQRKDCSETLATFVKWQEDTGPPMDKSDLGQKRTSGAVCNQDPRTCEEPASSGAHIWPDDITKWPICTEQARSNLSGFPHMDCQIRGRPCCIGTKGSCEITTREYCEFMHGYFHEEATLCSQVHCLDKVCGLLPFLNPEVPDQFYRLWLSLFLHAGVVHCLVSVVFQMTILRDLEKLAGWHRISIIFVLSGITGNLASAIFLPYRAEVGPAGSQFGLLACLFVELFQSWQLLERPWKAFLNLSAVVLFLFVCGLLPWIDNIAHIFGFLSGLLLAFAFLPYITFGTSDKYRKRALILVSLLVFAGLFASLVIWLYVYPIHWPWIEYLTCFPFTSRFCEKYELDQGADDEGQEATLQEPAHGQLGTQGQEVPDLVHVQGAGARDRDEGCGGRRLWRCLCGHWAGCPGSRAHRAPLSSPQPPAPPPQQRRLQGLLPTGHGGRAQQGPGPAGGCSPSRSSSNTPAASSGVRQRNSLAGSVWRRWRLGDSGMVGGRLRGLGFR</sequence>
<evidence type="ECO:0000313" key="11">
    <source>
        <dbReference type="Ensembl" id="ENSSSCP00065039810.1"/>
    </source>
</evidence>
<dbReference type="Pfam" id="PF01694">
    <property type="entry name" value="Rhomboid"/>
    <property type="match status" value="1"/>
</dbReference>